<dbReference type="InterPro" id="IPR029058">
    <property type="entry name" value="AB_hydrolase_fold"/>
</dbReference>
<dbReference type="Pfam" id="PF00561">
    <property type="entry name" value="Abhydrolase_1"/>
    <property type="match status" value="1"/>
</dbReference>
<organism evidence="5 6">
    <name type="scientific">Penicillium brasilianum</name>
    <dbReference type="NCBI Taxonomy" id="104259"/>
    <lineage>
        <taxon>Eukaryota</taxon>
        <taxon>Fungi</taxon>
        <taxon>Dikarya</taxon>
        <taxon>Ascomycota</taxon>
        <taxon>Pezizomycotina</taxon>
        <taxon>Eurotiomycetes</taxon>
        <taxon>Eurotiomycetidae</taxon>
        <taxon>Eurotiales</taxon>
        <taxon>Aspergillaceae</taxon>
        <taxon>Penicillium</taxon>
    </lineage>
</organism>
<keyword evidence="3" id="KW-0732">Signal</keyword>
<gene>
    <name evidence="5" type="ORF">PEBR_34883</name>
</gene>
<dbReference type="Gene3D" id="3.40.50.1820">
    <property type="entry name" value="alpha/beta hydrolase"/>
    <property type="match status" value="1"/>
</dbReference>
<proteinExistence type="inferred from homology"/>
<feature type="chain" id="PRO_5013340776" description="AB hydrolase-1 domain-containing protein" evidence="3">
    <location>
        <begin position="19"/>
        <end position="783"/>
    </location>
</feature>
<dbReference type="GO" id="GO:0072330">
    <property type="term" value="P:monocarboxylic acid biosynthetic process"/>
    <property type="evidence" value="ECO:0007669"/>
    <property type="project" value="UniProtKB-ARBA"/>
</dbReference>
<accession>A0A1S9RCY6</accession>
<sequence length="783" mass="88016">MNRLVNVLILFISLGLKAHSLHGRATVYGFESIEPSADLTWTPCFDAFNCSRLEVPLDYSKRSLGTTSIAFIKLAGKNATVESPSIVLIPGGPGGSGVDLLLTYKSIIGQMLGEQYNFVSFDPRGVNNSGLHLDCFSGDAKSRSAFYRLHRTGATNISSTSLEEQYYSSSIYGEWCNNAVENKSPHSYYVTTPAVARDLLTFTEAEAEFAGQSPSNAKLWCYSVSYGTVIGSTFASMFPDRVGRMILDGVLNAEQYYNNYWTDNVDQMDEAMETFSTFCHSAGPEKCSFWGPTPANITARMDGIIRGLQNHPVPLSGVGNSDLPTMVTYSDLKTLFLNAVYAPLATFPSMAEILHQAEFGNVSALAGMYDQSTSNTDARLIITCTDSYRRNRLTTMKEFKTWAEYTTLKSKYIGDIYPSYLEGILCRSFQPQLPDSLTPPYRPTVLLDTPLAPALLVRLTMPVTRSATRAREMAAEKTTIKRASKQQKGLRAIDNTTTKMNGKDQYPAKTPPRCCRLLDWISLKDPLNSAIPNGDEPFATFQEMHKLEDCIVVARGRARELSDIEWLIIEWRSSRAREEFLASELSLRLNEALAHRSWSQEVAWMMPNHGVIICANPLFPPQRLYEVLMIYFPIDLDRETISSIEKFRGLPCWHIDDEDPAQYPSAALKSQRPVWIEGTYAYQGQTVRRLAYFIGFVDEEGEGIYKEKVKYDSRGKLPGDVMVYFFNSLEDLGMIGYESLHVEFVEVFHYVPENYVPEPPRPISPEERKFLDRLPAYDSDVSL</sequence>
<dbReference type="InterPro" id="IPR000073">
    <property type="entry name" value="AB_hydrolase_1"/>
</dbReference>
<evidence type="ECO:0000256" key="3">
    <source>
        <dbReference type="SAM" id="SignalP"/>
    </source>
</evidence>
<comment type="similarity">
    <text evidence="1">Belongs to the peptidase S33 family.</text>
</comment>
<protein>
    <recommendedName>
        <fullName evidence="4">AB hydrolase-1 domain-containing protein</fullName>
    </recommendedName>
</protein>
<dbReference type="GO" id="GO:0016787">
    <property type="term" value="F:hydrolase activity"/>
    <property type="evidence" value="ECO:0007669"/>
    <property type="project" value="UniProtKB-KW"/>
</dbReference>
<dbReference type="InterPro" id="IPR051601">
    <property type="entry name" value="Serine_prot/Carboxylest_S33"/>
</dbReference>
<feature type="signal peptide" evidence="3">
    <location>
        <begin position="1"/>
        <end position="18"/>
    </location>
</feature>
<keyword evidence="2" id="KW-0378">Hydrolase</keyword>
<evidence type="ECO:0000259" key="4">
    <source>
        <dbReference type="Pfam" id="PF00561"/>
    </source>
</evidence>
<reference evidence="6" key="1">
    <citation type="submission" date="2015-09" db="EMBL/GenBank/DDBJ databases">
        <authorList>
            <person name="Fill T.P."/>
            <person name="Baretta J.F."/>
            <person name="de Almeida L.G."/>
            <person name="Rocha M."/>
            <person name="de Souza D.H."/>
            <person name="Malavazi I."/>
            <person name="Cerdeira L.T."/>
            <person name="Hong H."/>
            <person name="Samborskyy M."/>
            <person name="de Vasconcelos A.T."/>
            <person name="Leadlay P."/>
            <person name="Rodrigues-Filho E."/>
        </authorList>
    </citation>
    <scope>NUCLEOTIDE SEQUENCE [LARGE SCALE GENOMIC DNA]</scope>
    <source>
        <strain evidence="6">LaBioMMi 136</strain>
    </source>
</reference>
<dbReference type="PANTHER" id="PTHR43248">
    <property type="entry name" value="2-SUCCINYL-6-HYDROXY-2,4-CYCLOHEXADIENE-1-CARBOXYLATE SYNTHASE"/>
    <property type="match status" value="1"/>
</dbReference>
<feature type="domain" description="AB hydrolase-1" evidence="4">
    <location>
        <begin position="84"/>
        <end position="258"/>
    </location>
</feature>
<evidence type="ECO:0000313" key="5">
    <source>
        <dbReference type="EMBL" id="OOQ83347.1"/>
    </source>
</evidence>
<dbReference type="AlphaFoldDB" id="A0A1S9RCY6"/>
<dbReference type="GO" id="GO:0017000">
    <property type="term" value="P:antibiotic biosynthetic process"/>
    <property type="evidence" value="ECO:0007669"/>
    <property type="project" value="UniProtKB-ARBA"/>
</dbReference>
<comment type="caution">
    <text evidence="5">The sequence shown here is derived from an EMBL/GenBank/DDBJ whole genome shotgun (WGS) entry which is preliminary data.</text>
</comment>
<dbReference type="SUPFAM" id="SSF53474">
    <property type="entry name" value="alpha/beta-Hydrolases"/>
    <property type="match status" value="1"/>
</dbReference>
<name>A0A1S9RCY6_PENBI</name>
<dbReference type="PANTHER" id="PTHR43248:SF25">
    <property type="entry name" value="AB HYDROLASE-1 DOMAIN-CONTAINING PROTEIN-RELATED"/>
    <property type="match status" value="1"/>
</dbReference>
<dbReference type="EMBL" id="LJBN01000198">
    <property type="protein sequence ID" value="OOQ83347.1"/>
    <property type="molecule type" value="Genomic_DNA"/>
</dbReference>
<dbReference type="Proteomes" id="UP000190744">
    <property type="component" value="Unassembled WGS sequence"/>
</dbReference>
<evidence type="ECO:0000256" key="1">
    <source>
        <dbReference type="ARBA" id="ARBA00010088"/>
    </source>
</evidence>
<evidence type="ECO:0000256" key="2">
    <source>
        <dbReference type="ARBA" id="ARBA00022801"/>
    </source>
</evidence>
<evidence type="ECO:0000313" key="6">
    <source>
        <dbReference type="Proteomes" id="UP000190744"/>
    </source>
</evidence>